<evidence type="ECO:0000259" key="6">
    <source>
        <dbReference type="Pfam" id="PF08281"/>
    </source>
</evidence>
<evidence type="ECO:0000259" key="5">
    <source>
        <dbReference type="Pfam" id="PF04542"/>
    </source>
</evidence>
<reference evidence="8" key="1">
    <citation type="journal article" date="2019" name="Int. J. Syst. Evol. Microbiol.">
        <title>The Global Catalogue of Microorganisms (GCM) 10K type strain sequencing project: providing services to taxonomists for standard genome sequencing and annotation.</title>
        <authorList>
            <consortium name="The Broad Institute Genomics Platform"/>
            <consortium name="The Broad Institute Genome Sequencing Center for Infectious Disease"/>
            <person name="Wu L."/>
            <person name="Ma J."/>
        </authorList>
    </citation>
    <scope>NUCLEOTIDE SEQUENCE [LARGE SCALE GENOMIC DNA]</scope>
    <source>
        <strain evidence="8">JCM 17111</strain>
    </source>
</reference>
<dbReference type="Proteomes" id="UP001500954">
    <property type="component" value="Unassembled WGS sequence"/>
</dbReference>
<keyword evidence="8" id="KW-1185">Reference proteome</keyword>
<dbReference type="SUPFAM" id="SSF88946">
    <property type="entry name" value="Sigma2 domain of RNA polymerase sigma factors"/>
    <property type="match status" value="1"/>
</dbReference>
<feature type="domain" description="RNA polymerase sigma-70 region 2" evidence="5">
    <location>
        <begin position="26"/>
        <end position="91"/>
    </location>
</feature>
<dbReference type="RefSeq" id="WP_345006702.1">
    <property type="nucleotide sequence ID" value="NZ_BAABCY010000070.1"/>
</dbReference>
<evidence type="ECO:0000313" key="8">
    <source>
        <dbReference type="Proteomes" id="UP001500954"/>
    </source>
</evidence>
<sequence>MKTLDLSNIDFLEKLKKGKLEAYNYLVDEYHHELCVYAGNLTRDIFTAEDIVQNVFLKLWEQREKLNSKFSIKSFLYRSVYHEFINQYRKKVTLTEVEKEYNNRLNTIIEGENTAEITNLIAMVKAEIQHLPPKCKEMFLLSKQEGLTNVEIAQYLKVSTKAVERQMTRAFSIIREKVGKKTDSILFLLFANTLELELNQQRLVE</sequence>
<comment type="caution">
    <text evidence="7">The sequence shown here is derived from an EMBL/GenBank/DDBJ whole genome shotgun (WGS) entry which is preliminary data.</text>
</comment>
<name>A0ABP6Y1B6_9FLAO</name>
<feature type="domain" description="RNA polymerase sigma factor 70 region 4 type 2" evidence="6">
    <location>
        <begin position="124"/>
        <end position="170"/>
    </location>
</feature>
<dbReference type="Gene3D" id="1.10.10.10">
    <property type="entry name" value="Winged helix-like DNA-binding domain superfamily/Winged helix DNA-binding domain"/>
    <property type="match status" value="1"/>
</dbReference>
<dbReference type="InterPro" id="IPR014284">
    <property type="entry name" value="RNA_pol_sigma-70_dom"/>
</dbReference>
<evidence type="ECO:0000256" key="3">
    <source>
        <dbReference type="ARBA" id="ARBA00023082"/>
    </source>
</evidence>
<evidence type="ECO:0000256" key="1">
    <source>
        <dbReference type="ARBA" id="ARBA00010641"/>
    </source>
</evidence>
<dbReference type="InterPro" id="IPR036388">
    <property type="entry name" value="WH-like_DNA-bd_sf"/>
</dbReference>
<accession>A0ABP6Y1B6</accession>
<keyword evidence="2" id="KW-0805">Transcription regulation</keyword>
<protein>
    <submittedName>
        <fullName evidence="7">RNA polymerase sigma-70 factor</fullName>
    </submittedName>
</protein>
<dbReference type="InterPro" id="IPR013249">
    <property type="entry name" value="RNA_pol_sigma70_r4_t2"/>
</dbReference>
<dbReference type="SUPFAM" id="SSF88659">
    <property type="entry name" value="Sigma3 and sigma4 domains of RNA polymerase sigma factors"/>
    <property type="match status" value="1"/>
</dbReference>
<comment type="similarity">
    <text evidence="1">Belongs to the sigma-70 factor family. ECF subfamily.</text>
</comment>
<dbReference type="InterPro" id="IPR013325">
    <property type="entry name" value="RNA_pol_sigma_r2"/>
</dbReference>
<keyword evidence="4" id="KW-0804">Transcription</keyword>
<organism evidence="7 8">
    <name type="scientific">Snuella lapsa</name>
    <dbReference type="NCBI Taxonomy" id="870481"/>
    <lineage>
        <taxon>Bacteria</taxon>
        <taxon>Pseudomonadati</taxon>
        <taxon>Bacteroidota</taxon>
        <taxon>Flavobacteriia</taxon>
        <taxon>Flavobacteriales</taxon>
        <taxon>Flavobacteriaceae</taxon>
        <taxon>Snuella</taxon>
    </lineage>
</organism>
<dbReference type="Pfam" id="PF08281">
    <property type="entry name" value="Sigma70_r4_2"/>
    <property type="match status" value="1"/>
</dbReference>
<dbReference type="EMBL" id="BAABCY010000070">
    <property type="protein sequence ID" value="GAA3575702.1"/>
    <property type="molecule type" value="Genomic_DNA"/>
</dbReference>
<dbReference type="InterPro" id="IPR014327">
    <property type="entry name" value="RNA_pol_sigma70_bacteroid"/>
</dbReference>
<dbReference type="InterPro" id="IPR013324">
    <property type="entry name" value="RNA_pol_sigma_r3/r4-like"/>
</dbReference>
<keyword evidence="3" id="KW-0731">Sigma factor</keyword>
<dbReference type="InterPro" id="IPR007627">
    <property type="entry name" value="RNA_pol_sigma70_r2"/>
</dbReference>
<dbReference type="InterPro" id="IPR039425">
    <property type="entry name" value="RNA_pol_sigma-70-like"/>
</dbReference>
<evidence type="ECO:0000313" key="7">
    <source>
        <dbReference type="EMBL" id="GAA3575702.1"/>
    </source>
</evidence>
<dbReference type="NCBIfam" id="TIGR02985">
    <property type="entry name" value="Sig70_bacteroi1"/>
    <property type="match status" value="1"/>
</dbReference>
<gene>
    <name evidence="7" type="ORF">GCM10022395_25870</name>
</gene>
<dbReference type="Pfam" id="PF04542">
    <property type="entry name" value="Sigma70_r2"/>
    <property type="match status" value="1"/>
</dbReference>
<dbReference type="NCBIfam" id="TIGR02937">
    <property type="entry name" value="sigma70-ECF"/>
    <property type="match status" value="1"/>
</dbReference>
<proteinExistence type="inferred from homology"/>
<dbReference type="PANTHER" id="PTHR43133:SF46">
    <property type="entry name" value="RNA POLYMERASE SIGMA-70 FACTOR ECF SUBFAMILY"/>
    <property type="match status" value="1"/>
</dbReference>
<dbReference type="PANTHER" id="PTHR43133">
    <property type="entry name" value="RNA POLYMERASE ECF-TYPE SIGMA FACTO"/>
    <property type="match status" value="1"/>
</dbReference>
<evidence type="ECO:0000256" key="2">
    <source>
        <dbReference type="ARBA" id="ARBA00023015"/>
    </source>
</evidence>
<dbReference type="Gene3D" id="1.10.1740.10">
    <property type="match status" value="1"/>
</dbReference>
<evidence type="ECO:0000256" key="4">
    <source>
        <dbReference type="ARBA" id="ARBA00023163"/>
    </source>
</evidence>